<dbReference type="GO" id="GO:0070860">
    <property type="term" value="C:RNA polymerase I core factor complex"/>
    <property type="evidence" value="ECO:0007669"/>
    <property type="project" value="TreeGrafter"/>
</dbReference>
<protein>
    <submittedName>
        <fullName evidence="4">RNA polymerase I-specific transcription initiation factor RRN6-like protein</fullName>
    </submittedName>
</protein>
<feature type="domain" description="RRN6 K-rich C-terminal" evidence="3">
    <location>
        <begin position="925"/>
        <end position="1064"/>
    </location>
</feature>
<feature type="region of interest" description="Disordered" evidence="1">
    <location>
        <begin position="947"/>
        <end position="1072"/>
    </location>
</feature>
<dbReference type="Proteomes" id="UP000241462">
    <property type="component" value="Unassembled WGS sequence"/>
</dbReference>
<dbReference type="Pfam" id="PF10214">
    <property type="entry name" value="Rrn6_beta-prop"/>
    <property type="match status" value="1"/>
</dbReference>
<dbReference type="GO" id="GO:0042790">
    <property type="term" value="P:nucleolar large rRNA transcription by RNA polymerase I"/>
    <property type="evidence" value="ECO:0007669"/>
    <property type="project" value="TreeGrafter"/>
</dbReference>
<feature type="compositionally biased region" description="Polar residues" evidence="1">
    <location>
        <begin position="857"/>
        <end position="867"/>
    </location>
</feature>
<dbReference type="InterPro" id="IPR048535">
    <property type="entry name" value="RRN6_beta-prop"/>
</dbReference>
<dbReference type="InParanoid" id="A0A2T2ZZV6"/>
<gene>
    <name evidence="4" type="ORF">BD289DRAFT_455398</name>
</gene>
<feature type="compositionally biased region" description="Basic residues" evidence="1">
    <location>
        <begin position="1055"/>
        <end position="1072"/>
    </location>
</feature>
<evidence type="ECO:0000259" key="2">
    <source>
        <dbReference type="Pfam" id="PF10214"/>
    </source>
</evidence>
<evidence type="ECO:0000259" key="3">
    <source>
        <dbReference type="Pfam" id="PF20639"/>
    </source>
</evidence>
<feature type="compositionally biased region" description="Polar residues" evidence="1">
    <location>
        <begin position="1011"/>
        <end position="1046"/>
    </location>
</feature>
<reference evidence="4 5" key="1">
    <citation type="journal article" date="2018" name="Mycol. Prog.">
        <title>Coniella lustricola, a new species from submerged detritus.</title>
        <authorList>
            <person name="Raudabaugh D.B."/>
            <person name="Iturriaga T."/>
            <person name="Carver A."/>
            <person name="Mondo S."/>
            <person name="Pangilinan J."/>
            <person name="Lipzen A."/>
            <person name="He G."/>
            <person name="Amirebrahimi M."/>
            <person name="Grigoriev I.V."/>
            <person name="Miller A.N."/>
        </authorList>
    </citation>
    <scope>NUCLEOTIDE SEQUENCE [LARGE SCALE GENOMIC DNA]</scope>
    <source>
        <strain evidence="4 5">B22-T-1</strain>
    </source>
</reference>
<feature type="domain" description="RRN6 beta-propeller" evidence="2">
    <location>
        <begin position="136"/>
        <end position="528"/>
    </location>
</feature>
<dbReference type="OrthoDB" id="4090074at2759"/>
<feature type="compositionally biased region" description="Polar residues" evidence="1">
    <location>
        <begin position="883"/>
        <end position="892"/>
    </location>
</feature>
<dbReference type="InterPro" id="IPR019350">
    <property type="entry name" value="RNA_pol_I-sp_TIF_RRN6-like"/>
</dbReference>
<keyword evidence="5" id="KW-1185">Reference proteome</keyword>
<feature type="compositionally biased region" description="Polar residues" evidence="1">
    <location>
        <begin position="835"/>
        <end position="849"/>
    </location>
</feature>
<dbReference type="InterPro" id="IPR048536">
    <property type="entry name" value="Rrn6_K-rich"/>
</dbReference>
<evidence type="ECO:0000256" key="1">
    <source>
        <dbReference type="SAM" id="MobiDB-lite"/>
    </source>
</evidence>
<feature type="compositionally biased region" description="Polar residues" evidence="1">
    <location>
        <begin position="993"/>
        <end position="1004"/>
    </location>
</feature>
<dbReference type="Pfam" id="PF20639">
    <property type="entry name" value="Rrn6_K-rich"/>
    <property type="match status" value="1"/>
</dbReference>
<feature type="compositionally biased region" description="Basic and acidic residues" evidence="1">
    <location>
        <begin position="948"/>
        <end position="989"/>
    </location>
</feature>
<keyword evidence="4" id="KW-0396">Initiation factor</keyword>
<feature type="compositionally biased region" description="Low complexity" evidence="1">
    <location>
        <begin position="868"/>
        <end position="879"/>
    </location>
</feature>
<sequence>MDEDPELRGAGRRGRPHAQASAKIGVHRVNDFVVGHVGQVSYSPAGENVEVGEVNVGRLTEQFPFCQQIVPFKECISSSRLAVKLPPSRVFQRNRSQRNWLLKTHPEAFLGFPDLATVLSQESTTEPTGHEACSPVGPIVAVGEIVDLQRGDMSRNTPWPAVAMVSGEAGHMLHLTAIELEKWTWKGFTMPVGTPQPALHGSWCDDGSPILQIQFAKRAKLFDSLHWLVVQKQTSITIFEPEIRAWPVATAPSRPDNASGAAEHIALNPVITLTTRMTGLRSHADFSLDMGTGAEAPQLSVIDEFGSWSIWYLLRTGHGRSRTMKPMLRRKGSFAMTTMTMPRAIPQHLINWVKVLWMTKPAPTNGWRRGSTPSETDGGPSSLQASYLADYAKPRVEIDGLVLCDRQQIRVLDIDSGRLATRLEFARRDGKDVIIDAQSFPGSPGHHLILTTHKIYLMSVSKGSDAEVRGPQVTISCPHYRSAVSQGLKMLVSKQEPVRGGSMCLALLYSVDNARVDAFWFEIPEGEVPARFHHQVLQLQGFRVDGTGRSPGIASLTAVPLQLSDITGRRPSTGMHDNMSYQATHPVQFLQVFALCTDLSLHSSMLAITLDTTQKVERPSKVRQSTRSEARRIRRKILQEAEQAFTVHDDVSRVDHHLVGLSTPSHTNAHQKQETFQLRHFFNKVIGEVNEDLQEKPGERQISFNGTNLSAPILAALQDADSHRGYVPLKPLLYYLGPTLPRDLSLFEDEWQSGLKELKRFPQIQLSTCGSYVNTATVLDVFEKLSIKWSSQVPAESLKISQWMSMEKALQRMAVELFLSERGAYAVPQSVLDLGSNTPMEQRNSQASDISRYEAPPSSQIMSSQVLPTPSATPASTRAASEDASSLQSDPGSQDAGLEDAAVARLRRYLPSIKFTPAPKTGPSHVISLWPEQRGVDPAEYHYQPLLKGKDAASEAAKRRREKHEERERRRAERKLLRGSRIDTEREWESQPLAPTTMTIQSSPLRGHVGSSKSHSQGSGFAMASQNQSQGPSFSQGFGFSQNMSQPVAGEFGSRPRKLKSKPKPKKPKVFR</sequence>
<proteinExistence type="predicted"/>
<dbReference type="AlphaFoldDB" id="A0A2T2ZZV6"/>
<evidence type="ECO:0000313" key="5">
    <source>
        <dbReference type="Proteomes" id="UP000241462"/>
    </source>
</evidence>
<keyword evidence="4" id="KW-0648">Protein biosynthesis</keyword>
<feature type="region of interest" description="Disordered" evidence="1">
    <location>
        <begin position="1"/>
        <end position="21"/>
    </location>
</feature>
<dbReference type="PANTHER" id="PTHR28221:SF2">
    <property type="entry name" value="RNA POLYMERASE I-SPECIFIC TRANSCRIPTION INITIATION FACTOR RRN6"/>
    <property type="match status" value="1"/>
</dbReference>
<dbReference type="GO" id="GO:0001163">
    <property type="term" value="F:RNA polymerase I transcription regulatory region sequence-specific DNA binding"/>
    <property type="evidence" value="ECO:0007669"/>
    <property type="project" value="TreeGrafter"/>
</dbReference>
<evidence type="ECO:0000313" key="4">
    <source>
        <dbReference type="EMBL" id="PSR80279.1"/>
    </source>
</evidence>
<name>A0A2T2ZZV6_9PEZI</name>
<dbReference type="GO" id="GO:0003743">
    <property type="term" value="F:translation initiation factor activity"/>
    <property type="evidence" value="ECO:0007669"/>
    <property type="project" value="UniProtKB-KW"/>
</dbReference>
<dbReference type="GO" id="GO:0001179">
    <property type="term" value="F:RNA polymerase I general transcription initiation factor binding"/>
    <property type="evidence" value="ECO:0007669"/>
    <property type="project" value="TreeGrafter"/>
</dbReference>
<dbReference type="PANTHER" id="PTHR28221">
    <property type="entry name" value="RNA POLYMERASE I-SPECIFIC TRANSCRIPTION INITIATION FACTOR RRN6"/>
    <property type="match status" value="1"/>
</dbReference>
<dbReference type="EMBL" id="KZ678535">
    <property type="protein sequence ID" value="PSR80279.1"/>
    <property type="molecule type" value="Genomic_DNA"/>
</dbReference>
<organism evidence="4 5">
    <name type="scientific">Coniella lustricola</name>
    <dbReference type="NCBI Taxonomy" id="2025994"/>
    <lineage>
        <taxon>Eukaryota</taxon>
        <taxon>Fungi</taxon>
        <taxon>Dikarya</taxon>
        <taxon>Ascomycota</taxon>
        <taxon>Pezizomycotina</taxon>
        <taxon>Sordariomycetes</taxon>
        <taxon>Sordariomycetidae</taxon>
        <taxon>Diaporthales</taxon>
        <taxon>Schizoparmaceae</taxon>
        <taxon>Coniella</taxon>
    </lineage>
</organism>
<accession>A0A2T2ZZV6</accession>
<feature type="region of interest" description="Disordered" evidence="1">
    <location>
        <begin position="834"/>
        <end position="896"/>
    </location>
</feature>